<dbReference type="AlphaFoldDB" id="A0A2K9LQ25"/>
<evidence type="ECO:0008006" key="6">
    <source>
        <dbReference type="Google" id="ProtNLM"/>
    </source>
</evidence>
<dbReference type="InterPro" id="IPR002347">
    <property type="entry name" value="SDR_fam"/>
</dbReference>
<evidence type="ECO:0000313" key="4">
    <source>
        <dbReference type="EMBL" id="AUM14428.1"/>
    </source>
</evidence>
<dbReference type="OrthoDB" id="335726at2"/>
<gene>
    <name evidence="4" type="ORF">Kalk_19230</name>
</gene>
<dbReference type="Gene3D" id="3.40.50.720">
    <property type="entry name" value="NAD(P)-binding Rossmann-like Domain"/>
    <property type="match status" value="1"/>
</dbReference>
<sequence length="256" mass="28293">MSDLIQNKIIWITGASSGIGKSLALQLAKNNTVIASARNQEKLQQLRSEAAGIVIKQADVTKPEELISACRAIDQSFGKIDMVIANAGHCEYMDVKQFDSGIAKRMMDTNYMGFIYTLEASLDLLRKSKTPHIVAMSSSSVFAGLPRAEAYSASKAAISQFMESLSADLKPEGFMLSVIHPGFIDTELTQQNDFAMPLLMSSEDAAKRIISDLGKGRFNIEFPKGLTWILRCLKATPYFIRHRITSILSRNVQHEL</sequence>
<dbReference type="PRINTS" id="PR00080">
    <property type="entry name" value="SDRFAMILY"/>
</dbReference>
<evidence type="ECO:0000256" key="2">
    <source>
        <dbReference type="ARBA" id="ARBA00023002"/>
    </source>
</evidence>
<evidence type="ECO:0000256" key="3">
    <source>
        <dbReference type="RuleBase" id="RU000363"/>
    </source>
</evidence>
<dbReference type="PROSITE" id="PS00061">
    <property type="entry name" value="ADH_SHORT"/>
    <property type="match status" value="1"/>
</dbReference>
<accession>A0A2K9LQ25</accession>
<dbReference type="PANTHER" id="PTHR44196">
    <property type="entry name" value="DEHYDROGENASE/REDUCTASE SDR FAMILY MEMBER 7B"/>
    <property type="match status" value="1"/>
</dbReference>
<dbReference type="InterPro" id="IPR020904">
    <property type="entry name" value="Sc_DH/Rdtase_CS"/>
</dbReference>
<keyword evidence="2" id="KW-0560">Oxidoreductase</keyword>
<dbReference type="Proteomes" id="UP000235116">
    <property type="component" value="Chromosome"/>
</dbReference>
<protein>
    <recommendedName>
        <fullName evidence="6">Short-chain dehydrogenase</fullName>
    </recommendedName>
</protein>
<dbReference type="RefSeq" id="WP_101895802.1">
    <property type="nucleotide sequence ID" value="NZ_CP022684.1"/>
</dbReference>
<dbReference type="Pfam" id="PF00106">
    <property type="entry name" value="adh_short"/>
    <property type="match status" value="1"/>
</dbReference>
<dbReference type="SUPFAM" id="SSF51735">
    <property type="entry name" value="NAD(P)-binding Rossmann-fold domains"/>
    <property type="match status" value="1"/>
</dbReference>
<dbReference type="GO" id="GO:0016020">
    <property type="term" value="C:membrane"/>
    <property type="evidence" value="ECO:0007669"/>
    <property type="project" value="TreeGrafter"/>
</dbReference>
<dbReference type="EMBL" id="CP022684">
    <property type="protein sequence ID" value="AUM14428.1"/>
    <property type="molecule type" value="Genomic_DNA"/>
</dbReference>
<evidence type="ECO:0000256" key="1">
    <source>
        <dbReference type="ARBA" id="ARBA00006484"/>
    </source>
</evidence>
<evidence type="ECO:0000313" key="5">
    <source>
        <dbReference type="Proteomes" id="UP000235116"/>
    </source>
</evidence>
<organism evidence="4 5">
    <name type="scientific">Ketobacter alkanivorans</name>
    <dbReference type="NCBI Taxonomy" id="1917421"/>
    <lineage>
        <taxon>Bacteria</taxon>
        <taxon>Pseudomonadati</taxon>
        <taxon>Pseudomonadota</taxon>
        <taxon>Gammaproteobacteria</taxon>
        <taxon>Pseudomonadales</taxon>
        <taxon>Ketobacteraceae</taxon>
        <taxon>Ketobacter</taxon>
    </lineage>
</organism>
<dbReference type="KEGG" id="kak:Kalk_19230"/>
<keyword evidence="5" id="KW-1185">Reference proteome</keyword>
<name>A0A2K9LQ25_9GAMM</name>
<dbReference type="PRINTS" id="PR00081">
    <property type="entry name" value="GDHRDH"/>
</dbReference>
<dbReference type="GO" id="GO:0016491">
    <property type="term" value="F:oxidoreductase activity"/>
    <property type="evidence" value="ECO:0007669"/>
    <property type="project" value="UniProtKB-KW"/>
</dbReference>
<comment type="similarity">
    <text evidence="1 3">Belongs to the short-chain dehydrogenases/reductases (SDR) family.</text>
</comment>
<dbReference type="PANTHER" id="PTHR44196:SF1">
    <property type="entry name" value="DEHYDROGENASE_REDUCTASE SDR FAMILY MEMBER 7B"/>
    <property type="match status" value="1"/>
</dbReference>
<reference evidence="5" key="1">
    <citation type="submission" date="2017-08" db="EMBL/GenBank/DDBJ databases">
        <title>Direct submision.</title>
        <authorList>
            <person name="Kim S.-J."/>
            <person name="Rhee S.-K."/>
        </authorList>
    </citation>
    <scope>NUCLEOTIDE SEQUENCE [LARGE SCALE GENOMIC DNA]</scope>
    <source>
        <strain evidence="5">GI5</strain>
    </source>
</reference>
<proteinExistence type="inferred from homology"/>
<dbReference type="InterPro" id="IPR036291">
    <property type="entry name" value="NAD(P)-bd_dom_sf"/>
</dbReference>